<name>A0A8K0JRB9_9TREE</name>
<reference evidence="2" key="1">
    <citation type="submission" date="2020-04" db="EMBL/GenBank/DDBJ databases">
        <title>Analysis of mating type loci in Filobasidium floriforme.</title>
        <authorList>
            <person name="Nowrousian M."/>
        </authorList>
    </citation>
    <scope>NUCLEOTIDE SEQUENCE</scope>
    <source>
        <strain evidence="2">CBS 6242</strain>
    </source>
</reference>
<feature type="compositionally biased region" description="Low complexity" evidence="1">
    <location>
        <begin position="167"/>
        <end position="187"/>
    </location>
</feature>
<feature type="compositionally biased region" description="Polar residues" evidence="1">
    <location>
        <begin position="37"/>
        <end position="49"/>
    </location>
</feature>
<feature type="compositionally biased region" description="Acidic residues" evidence="1">
    <location>
        <begin position="519"/>
        <end position="531"/>
    </location>
</feature>
<feature type="compositionally biased region" description="Low complexity" evidence="1">
    <location>
        <begin position="151"/>
        <end position="160"/>
    </location>
</feature>
<feature type="region of interest" description="Disordered" evidence="1">
    <location>
        <begin position="756"/>
        <end position="819"/>
    </location>
</feature>
<dbReference type="EMBL" id="JABELV010000009">
    <property type="protein sequence ID" value="KAG7571303.1"/>
    <property type="molecule type" value="Genomic_DNA"/>
</dbReference>
<feature type="compositionally biased region" description="Low complexity" evidence="1">
    <location>
        <begin position="102"/>
        <end position="113"/>
    </location>
</feature>
<gene>
    <name evidence="2" type="ORF">FFLO_00815</name>
</gene>
<comment type="caution">
    <text evidence="2">The sequence shown here is derived from an EMBL/GenBank/DDBJ whole genome shotgun (WGS) entry which is preliminary data.</text>
</comment>
<evidence type="ECO:0000313" key="3">
    <source>
        <dbReference type="Proteomes" id="UP000812966"/>
    </source>
</evidence>
<accession>A0A8K0JRB9</accession>
<feature type="compositionally biased region" description="Basic residues" evidence="1">
    <location>
        <begin position="267"/>
        <end position="278"/>
    </location>
</feature>
<keyword evidence="3" id="KW-1185">Reference proteome</keyword>
<feature type="compositionally biased region" description="Basic residues" evidence="1">
    <location>
        <begin position="316"/>
        <end position="327"/>
    </location>
</feature>
<dbReference type="Proteomes" id="UP000812966">
    <property type="component" value="Unassembled WGS sequence"/>
</dbReference>
<proteinExistence type="predicted"/>
<evidence type="ECO:0000256" key="1">
    <source>
        <dbReference type="SAM" id="MobiDB-lite"/>
    </source>
</evidence>
<feature type="compositionally biased region" description="Acidic residues" evidence="1">
    <location>
        <begin position="540"/>
        <end position="554"/>
    </location>
</feature>
<dbReference type="AlphaFoldDB" id="A0A8K0JRB9"/>
<organism evidence="2 3">
    <name type="scientific">Filobasidium floriforme</name>
    <dbReference type="NCBI Taxonomy" id="5210"/>
    <lineage>
        <taxon>Eukaryota</taxon>
        <taxon>Fungi</taxon>
        <taxon>Dikarya</taxon>
        <taxon>Basidiomycota</taxon>
        <taxon>Agaricomycotina</taxon>
        <taxon>Tremellomycetes</taxon>
        <taxon>Filobasidiales</taxon>
        <taxon>Filobasidiaceae</taxon>
        <taxon>Filobasidium</taxon>
    </lineage>
</organism>
<protein>
    <submittedName>
        <fullName evidence="2">Uncharacterized protein</fullName>
    </submittedName>
</protein>
<feature type="compositionally biased region" description="Pro residues" evidence="1">
    <location>
        <begin position="17"/>
        <end position="28"/>
    </location>
</feature>
<sequence>MSFKPAFKPKPKAAAPKPQPRQPAPAVAPPGDAAGRDQNQNQERSSEATGTMIGPDRNLPTGDTIEVARSTRGGMPSGDTIEVVRPSVPRSRMASPPPSLLTPPATQTQMPTQVEDRAYSLPPFVPPPGRVPVMFERDALPPTPGPTQQDSQPQASSSRPTAPPSRSPSRSLSPQPQPTSASTSRTPFQRSPVSRHYSEPEEEHTVIPVPITIKANEFPHRMTDDQLLPTPGFVLPSLKQVGGGPRHGPPVKPLSSGSSSPREARKSTRTRGSGKGKRREGPGEGDAEEEERSMDDEGEDSDDSEDAYDPQGEAGRKKRRAVKRKERARSGRDGSQEEGVEEDREGTGAVVGVGKKRKRTKKTDMQALDPSLVAAGQQGGDSGTDDGTEDDDEDDDEETGDNSSNGNKKKTKRGKKARKAKRLRVNIRDDLDEEQLATLQPGQAIGDEIDEETMTMADLAAGPGQGRISGKAIKIQQGREEIQRRKEEEQERRIRFRVERETRMRGVGGQAAKQAAAAENEDQTEGAEGEQADGAQAGEAGEEDQEEEDIEDYDMNEKGDGDENMDVDGNNADANAGDLDLEEDDDDQEFIVNQHARGFLQLDENGNMIVNTQLNRQQILNESMNEGNVFEDNDDLKFTNSMSHSKRASVIRWTKPMNNKLMTLLRQHGPVYETIAKIMALTYPAMERTHVANHMRTLNAKDPELLTWALSKENKLEIDMNELKQVYPGIDFEAPLPDITMYFNPNIDPSEIRAMKRKQAASNKPMTEQDKKKQARRAALSKKKQEKMRQMAMMGTVEEGEEVGDEELAAMRRQPGLPL</sequence>
<feature type="compositionally biased region" description="Acidic residues" evidence="1">
    <location>
        <begin position="798"/>
        <end position="808"/>
    </location>
</feature>
<feature type="compositionally biased region" description="Basic residues" evidence="1">
    <location>
        <begin position="773"/>
        <end position="786"/>
    </location>
</feature>
<feature type="compositionally biased region" description="Basic and acidic residues" evidence="1">
    <location>
        <begin position="477"/>
        <end position="504"/>
    </location>
</feature>
<feature type="compositionally biased region" description="Acidic residues" evidence="1">
    <location>
        <begin position="283"/>
        <end position="308"/>
    </location>
</feature>
<feature type="compositionally biased region" description="Acidic residues" evidence="1">
    <location>
        <begin position="383"/>
        <end position="400"/>
    </location>
</feature>
<feature type="compositionally biased region" description="Low complexity" evidence="1">
    <location>
        <begin position="568"/>
        <end position="578"/>
    </location>
</feature>
<feature type="compositionally biased region" description="Basic residues" evidence="1">
    <location>
        <begin position="407"/>
        <end position="425"/>
    </location>
</feature>
<evidence type="ECO:0000313" key="2">
    <source>
        <dbReference type="EMBL" id="KAG7571303.1"/>
    </source>
</evidence>
<feature type="compositionally biased region" description="Low complexity" evidence="1">
    <location>
        <begin position="1"/>
        <end position="16"/>
    </location>
</feature>
<feature type="compositionally biased region" description="Basic and acidic residues" evidence="1">
    <location>
        <begin position="196"/>
        <end position="205"/>
    </location>
</feature>
<feature type="region of interest" description="Disordered" evidence="1">
    <location>
        <begin position="1"/>
        <end position="580"/>
    </location>
</feature>